<reference evidence="2 3" key="1">
    <citation type="submission" date="2021-06" db="EMBL/GenBank/DDBJ databases">
        <title>Caerostris extrusa draft genome.</title>
        <authorList>
            <person name="Kono N."/>
            <person name="Arakawa K."/>
        </authorList>
    </citation>
    <scope>NUCLEOTIDE SEQUENCE [LARGE SCALE GENOMIC DNA]</scope>
</reference>
<accession>A0AAV4SJG4</accession>
<proteinExistence type="predicted"/>
<evidence type="ECO:0000313" key="2">
    <source>
        <dbReference type="EMBL" id="GIY32372.1"/>
    </source>
</evidence>
<evidence type="ECO:0000256" key="1">
    <source>
        <dbReference type="SAM" id="MobiDB-lite"/>
    </source>
</evidence>
<feature type="compositionally biased region" description="Basic and acidic residues" evidence="1">
    <location>
        <begin position="53"/>
        <end position="75"/>
    </location>
</feature>
<sequence>MLNHEECEVMKKQQEERQSSVRKQYPEHKFLSAQIPGDVMKCRQFHPCPERKASLLFHQDPETEKEKEEKKGKMEQRKKKEIYCSIAGPSGRPQSSSMVNSSLIDDGYLLFYCIDISADSWMDRSSGMLTFTQGLYWKNCDEMAGKKRTEPNRTSVDKNGCFEIY</sequence>
<dbReference type="EMBL" id="BPLR01009497">
    <property type="protein sequence ID" value="GIY32372.1"/>
    <property type="molecule type" value="Genomic_DNA"/>
</dbReference>
<feature type="region of interest" description="Disordered" evidence="1">
    <location>
        <begin position="53"/>
        <end position="78"/>
    </location>
</feature>
<evidence type="ECO:0000313" key="3">
    <source>
        <dbReference type="Proteomes" id="UP001054945"/>
    </source>
</evidence>
<name>A0AAV4SJG4_CAEEX</name>
<gene>
    <name evidence="2" type="ORF">CEXT_534781</name>
</gene>
<dbReference type="AlphaFoldDB" id="A0AAV4SJG4"/>
<protein>
    <submittedName>
        <fullName evidence="2">Uncharacterized protein</fullName>
    </submittedName>
</protein>
<keyword evidence="3" id="KW-1185">Reference proteome</keyword>
<dbReference type="Proteomes" id="UP001054945">
    <property type="component" value="Unassembled WGS sequence"/>
</dbReference>
<feature type="region of interest" description="Disordered" evidence="1">
    <location>
        <begin position="1"/>
        <end position="25"/>
    </location>
</feature>
<organism evidence="2 3">
    <name type="scientific">Caerostris extrusa</name>
    <name type="common">Bark spider</name>
    <name type="synonym">Caerostris bankana</name>
    <dbReference type="NCBI Taxonomy" id="172846"/>
    <lineage>
        <taxon>Eukaryota</taxon>
        <taxon>Metazoa</taxon>
        <taxon>Ecdysozoa</taxon>
        <taxon>Arthropoda</taxon>
        <taxon>Chelicerata</taxon>
        <taxon>Arachnida</taxon>
        <taxon>Araneae</taxon>
        <taxon>Araneomorphae</taxon>
        <taxon>Entelegynae</taxon>
        <taxon>Araneoidea</taxon>
        <taxon>Araneidae</taxon>
        <taxon>Caerostris</taxon>
    </lineage>
</organism>
<comment type="caution">
    <text evidence="2">The sequence shown here is derived from an EMBL/GenBank/DDBJ whole genome shotgun (WGS) entry which is preliminary data.</text>
</comment>